<keyword evidence="2" id="KW-1185">Reference proteome</keyword>
<reference evidence="1 2" key="1">
    <citation type="submission" date="2024-01" db="EMBL/GenBank/DDBJ databases">
        <title>A telomere-to-telomere, gap-free genome of sweet tea (Lithocarpus litseifolius).</title>
        <authorList>
            <person name="Zhou J."/>
        </authorList>
    </citation>
    <scope>NUCLEOTIDE SEQUENCE [LARGE SCALE GENOMIC DNA]</scope>
    <source>
        <strain evidence="1">Zhou-2022a</strain>
        <tissue evidence="1">Leaf</tissue>
    </source>
</reference>
<proteinExistence type="predicted"/>
<organism evidence="1 2">
    <name type="scientific">Lithocarpus litseifolius</name>
    <dbReference type="NCBI Taxonomy" id="425828"/>
    <lineage>
        <taxon>Eukaryota</taxon>
        <taxon>Viridiplantae</taxon>
        <taxon>Streptophyta</taxon>
        <taxon>Embryophyta</taxon>
        <taxon>Tracheophyta</taxon>
        <taxon>Spermatophyta</taxon>
        <taxon>Magnoliopsida</taxon>
        <taxon>eudicotyledons</taxon>
        <taxon>Gunneridae</taxon>
        <taxon>Pentapetalae</taxon>
        <taxon>rosids</taxon>
        <taxon>fabids</taxon>
        <taxon>Fagales</taxon>
        <taxon>Fagaceae</taxon>
        <taxon>Lithocarpus</taxon>
    </lineage>
</organism>
<name>A0AAW2BRP0_9ROSI</name>
<dbReference type="AlphaFoldDB" id="A0AAW2BRP0"/>
<accession>A0AAW2BRP0</accession>
<dbReference type="Proteomes" id="UP001459277">
    <property type="component" value="Unassembled WGS sequence"/>
</dbReference>
<evidence type="ECO:0000313" key="1">
    <source>
        <dbReference type="EMBL" id="KAK9988551.1"/>
    </source>
</evidence>
<gene>
    <name evidence="1" type="ORF">SO802_028790</name>
</gene>
<dbReference type="EMBL" id="JAZDWU010000010">
    <property type="protein sequence ID" value="KAK9988551.1"/>
    <property type="molecule type" value="Genomic_DNA"/>
</dbReference>
<comment type="caution">
    <text evidence="1">The sequence shown here is derived from an EMBL/GenBank/DDBJ whole genome shotgun (WGS) entry which is preliminary data.</text>
</comment>
<sequence length="112" mass="12696">MCQKKYDIDSSLMEKLDYVLSLSRKEIKKLDHDPKANPSPTVATCSCILVYVWGPHNFFGEHFLKAEGMSEGAEKVVKALKAKSLRLQGKEKGKSVLDWFSLKQLHIVLETD</sequence>
<protein>
    <submittedName>
        <fullName evidence="1">Uncharacterized protein</fullName>
    </submittedName>
</protein>
<evidence type="ECO:0000313" key="2">
    <source>
        <dbReference type="Proteomes" id="UP001459277"/>
    </source>
</evidence>